<comment type="caution">
    <text evidence="3">The sequence shown here is derived from an EMBL/GenBank/DDBJ whole genome shotgun (WGS) entry which is preliminary data.</text>
</comment>
<reference evidence="3 4" key="1">
    <citation type="submission" date="2023-03" db="EMBL/GenBank/DDBJ databases">
        <title>WGS of Gossypium arboreum.</title>
        <authorList>
            <person name="Yu D."/>
        </authorList>
    </citation>
    <scope>NUCLEOTIDE SEQUENCE [LARGE SCALE GENOMIC DNA]</scope>
    <source>
        <tissue evidence="3">Leaf</tissue>
    </source>
</reference>
<evidence type="ECO:0000256" key="1">
    <source>
        <dbReference type="SAM" id="MobiDB-lite"/>
    </source>
</evidence>
<accession>A0ABR0PQM9</accession>
<name>A0ABR0PQM9_GOSAR</name>
<feature type="compositionally biased region" description="Acidic residues" evidence="1">
    <location>
        <begin position="127"/>
        <end position="140"/>
    </location>
</feature>
<organism evidence="3 4">
    <name type="scientific">Gossypium arboreum</name>
    <name type="common">Tree cotton</name>
    <name type="synonym">Gossypium nanking</name>
    <dbReference type="NCBI Taxonomy" id="29729"/>
    <lineage>
        <taxon>Eukaryota</taxon>
        <taxon>Viridiplantae</taxon>
        <taxon>Streptophyta</taxon>
        <taxon>Embryophyta</taxon>
        <taxon>Tracheophyta</taxon>
        <taxon>Spermatophyta</taxon>
        <taxon>Magnoliopsida</taxon>
        <taxon>eudicotyledons</taxon>
        <taxon>Gunneridae</taxon>
        <taxon>Pentapetalae</taxon>
        <taxon>rosids</taxon>
        <taxon>malvids</taxon>
        <taxon>Malvales</taxon>
        <taxon>Malvaceae</taxon>
        <taxon>Malvoideae</taxon>
        <taxon>Gossypium</taxon>
    </lineage>
</organism>
<dbReference type="PANTHER" id="PTHR48258:SF15">
    <property type="entry name" value="OS02G0543900 PROTEIN"/>
    <property type="match status" value="1"/>
</dbReference>
<feature type="region of interest" description="Disordered" evidence="1">
    <location>
        <begin position="112"/>
        <end position="140"/>
    </location>
</feature>
<evidence type="ECO:0000313" key="3">
    <source>
        <dbReference type="EMBL" id="KAK5826747.1"/>
    </source>
</evidence>
<proteinExistence type="predicted"/>
<evidence type="ECO:0000259" key="2">
    <source>
        <dbReference type="Pfam" id="PF13960"/>
    </source>
</evidence>
<dbReference type="PANTHER" id="PTHR48258">
    <property type="entry name" value="DUF4218 DOMAIN-CONTAINING PROTEIN-RELATED"/>
    <property type="match status" value="1"/>
</dbReference>
<protein>
    <recommendedName>
        <fullName evidence="2">DUF4218 domain-containing protein</fullName>
    </recommendedName>
</protein>
<evidence type="ECO:0000313" key="4">
    <source>
        <dbReference type="Proteomes" id="UP001358586"/>
    </source>
</evidence>
<keyword evidence="4" id="KW-1185">Reference proteome</keyword>
<gene>
    <name evidence="3" type="ORF">PVK06_021676</name>
</gene>
<dbReference type="Pfam" id="PF13960">
    <property type="entry name" value="DUF4218"/>
    <property type="match status" value="1"/>
</dbReference>
<dbReference type="InterPro" id="IPR025452">
    <property type="entry name" value="DUF4218"/>
</dbReference>
<sequence>MYGVLRKENFYLRAALMWTINDFPAYANLSGWSTKGRYACPCCAAQTCSQWLYNGKKFCYMGHRRWLDENHRYKFQKALFDDTKELKKAPEQTIGSEILFMLKDMDFSYGKLNQPSNRQTNRRSKDESDDESDEEDDPNEADLWKKRIHMGIRRDLHPQVLPNGKYWLPPTIFAMSKEEKEIFCTVLKDIKVPDAYSSNISQCVSLKDRRLYSLKSHDYHILMQDLLPVALRCCMSKKVTSCIIELSNIMKAICGKVLNVEELEKVQDRAALTLCNLEKIFPPSFFTIMVHLVIHLPREAIIGGPVFYRWMYPIERC</sequence>
<dbReference type="Pfam" id="PF02992">
    <property type="entry name" value="Transposase_21"/>
    <property type="match status" value="1"/>
</dbReference>
<dbReference type="EMBL" id="JARKNE010000006">
    <property type="protein sequence ID" value="KAK5826747.1"/>
    <property type="molecule type" value="Genomic_DNA"/>
</dbReference>
<dbReference type="Proteomes" id="UP001358586">
    <property type="component" value="Chromosome 6"/>
</dbReference>
<feature type="domain" description="DUF4218" evidence="2">
    <location>
        <begin position="253"/>
        <end position="316"/>
    </location>
</feature>
<dbReference type="InterPro" id="IPR004242">
    <property type="entry name" value="Transposase_21"/>
</dbReference>